<evidence type="ECO:0000313" key="3">
    <source>
        <dbReference type="Proteomes" id="UP001311232"/>
    </source>
</evidence>
<feature type="compositionally biased region" description="Polar residues" evidence="1">
    <location>
        <begin position="1"/>
        <end position="10"/>
    </location>
</feature>
<gene>
    <name evidence="2" type="ORF">CRENBAI_023264</name>
</gene>
<comment type="caution">
    <text evidence="2">The sequence shown here is derived from an EMBL/GenBank/DDBJ whole genome shotgun (WGS) entry which is preliminary data.</text>
</comment>
<dbReference type="EMBL" id="JAHHUM010002373">
    <property type="protein sequence ID" value="KAK5604110.1"/>
    <property type="molecule type" value="Genomic_DNA"/>
</dbReference>
<proteinExistence type="predicted"/>
<accession>A0AAV9R6B5</accession>
<dbReference type="Proteomes" id="UP001311232">
    <property type="component" value="Unassembled WGS sequence"/>
</dbReference>
<name>A0AAV9R6B5_9TELE</name>
<sequence length="231" mass="25317">MSERNSQNSDSPPPSTAAAWRPRRSGRKGGEIVRDERRVADKRPGHPGAVLGTIAFPVDEILSTATPPPWILPVVPAHPDPVYLLSSLFGLQADCHQLLDAQPPKPVLPATNCLPLEKHRPVHPKLTSPPRLLNPPATVLSPVPVSLIHSFSHLPITSFSPYQRQVPSPPQPNTPQGPTFKDLHPWISLLVSRVSTLLHPIPSIQLFSSSHSLILRPPFHHQYRIPVGSPL</sequence>
<evidence type="ECO:0000256" key="1">
    <source>
        <dbReference type="SAM" id="MobiDB-lite"/>
    </source>
</evidence>
<reference evidence="2 3" key="1">
    <citation type="submission" date="2021-06" db="EMBL/GenBank/DDBJ databases">
        <authorList>
            <person name="Palmer J.M."/>
        </authorList>
    </citation>
    <scope>NUCLEOTIDE SEQUENCE [LARGE SCALE GENOMIC DNA]</scope>
    <source>
        <strain evidence="2 3">MEX-2019</strain>
        <tissue evidence="2">Muscle</tissue>
    </source>
</reference>
<protein>
    <submittedName>
        <fullName evidence="2">Uncharacterized protein</fullName>
    </submittedName>
</protein>
<feature type="compositionally biased region" description="Basic and acidic residues" evidence="1">
    <location>
        <begin position="28"/>
        <end position="44"/>
    </location>
</feature>
<dbReference type="AlphaFoldDB" id="A0AAV9R6B5"/>
<keyword evidence="3" id="KW-1185">Reference proteome</keyword>
<organism evidence="2 3">
    <name type="scientific">Crenichthys baileyi</name>
    <name type="common">White River springfish</name>
    <dbReference type="NCBI Taxonomy" id="28760"/>
    <lineage>
        <taxon>Eukaryota</taxon>
        <taxon>Metazoa</taxon>
        <taxon>Chordata</taxon>
        <taxon>Craniata</taxon>
        <taxon>Vertebrata</taxon>
        <taxon>Euteleostomi</taxon>
        <taxon>Actinopterygii</taxon>
        <taxon>Neopterygii</taxon>
        <taxon>Teleostei</taxon>
        <taxon>Neoteleostei</taxon>
        <taxon>Acanthomorphata</taxon>
        <taxon>Ovalentaria</taxon>
        <taxon>Atherinomorphae</taxon>
        <taxon>Cyprinodontiformes</taxon>
        <taxon>Goodeidae</taxon>
        <taxon>Crenichthys</taxon>
    </lineage>
</organism>
<evidence type="ECO:0000313" key="2">
    <source>
        <dbReference type="EMBL" id="KAK5604110.1"/>
    </source>
</evidence>
<feature type="region of interest" description="Disordered" evidence="1">
    <location>
        <begin position="1"/>
        <end position="47"/>
    </location>
</feature>